<organism evidence="1">
    <name type="scientific">Salvia splendens</name>
    <name type="common">Scarlet sage</name>
    <dbReference type="NCBI Taxonomy" id="180675"/>
    <lineage>
        <taxon>Eukaryota</taxon>
        <taxon>Viridiplantae</taxon>
        <taxon>Streptophyta</taxon>
        <taxon>Embryophyta</taxon>
        <taxon>Tracheophyta</taxon>
        <taxon>Spermatophyta</taxon>
        <taxon>Magnoliopsida</taxon>
        <taxon>eudicotyledons</taxon>
        <taxon>Gunneridae</taxon>
        <taxon>Pentapetalae</taxon>
        <taxon>asterids</taxon>
        <taxon>lamiids</taxon>
        <taxon>Lamiales</taxon>
        <taxon>Lamiaceae</taxon>
        <taxon>Nepetoideae</taxon>
        <taxon>Mentheae</taxon>
        <taxon>Salviinae</taxon>
        <taxon>Salvia</taxon>
        <taxon>Salvia subgen. Calosphace</taxon>
        <taxon>core Calosphace</taxon>
    </lineage>
</organism>
<dbReference type="EMBL" id="PNBA02000018">
    <property type="protein sequence ID" value="KAG6393390.1"/>
    <property type="molecule type" value="Genomic_DNA"/>
</dbReference>
<name>A0A8X8WDZ6_SALSN</name>
<evidence type="ECO:0000313" key="2">
    <source>
        <dbReference type="Proteomes" id="UP000298416"/>
    </source>
</evidence>
<reference evidence="1" key="1">
    <citation type="submission" date="2018-01" db="EMBL/GenBank/DDBJ databases">
        <authorList>
            <person name="Mao J.F."/>
        </authorList>
    </citation>
    <scope>NUCLEOTIDE SEQUENCE</scope>
    <source>
        <strain evidence="1">Huo1</strain>
        <tissue evidence="1">Leaf</tissue>
    </source>
</reference>
<evidence type="ECO:0008006" key="3">
    <source>
        <dbReference type="Google" id="ProtNLM"/>
    </source>
</evidence>
<evidence type="ECO:0000313" key="1">
    <source>
        <dbReference type="EMBL" id="KAG6393390.1"/>
    </source>
</evidence>
<keyword evidence="2" id="KW-1185">Reference proteome</keyword>
<accession>A0A8X8WDZ6</accession>
<dbReference type="AlphaFoldDB" id="A0A8X8WDZ6"/>
<gene>
    <name evidence="1" type="ORF">SASPL_147631</name>
</gene>
<dbReference type="Proteomes" id="UP000298416">
    <property type="component" value="Unassembled WGS sequence"/>
</dbReference>
<protein>
    <recommendedName>
        <fullName evidence="3">Rx N-terminal domain-containing protein</fullName>
    </recommendedName>
</protein>
<comment type="caution">
    <text evidence="1">The sequence shown here is derived from an EMBL/GenBank/DDBJ whole genome shotgun (WGS) entry which is preliminary data.</text>
</comment>
<dbReference type="Gene3D" id="1.20.5.4130">
    <property type="match status" value="1"/>
</dbReference>
<reference evidence="1" key="2">
    <citation type="submission" date="2020-08" db="EMBL/GenBank/DDBJ databases">
        <title>Plant Genome Project.</title>
        <authorList>
            <person name="Zhang R.-G."/>
        </authorList>
    </citation>
    <scope>NUCLEOTIDE SEQUENCE</scope>
    <source>
        <strain evidence="1">Huo1</strain>
        <tissue evidence="1">Leaf</tissue>
    </source>
</reference>
<proteinExistence type="predicted"/>
<sequence>MAYNLQSLITILQKILNPEEQRWNVDHNKPRLESLLEKARFLQQILEKSSLTKIGSLESQIRDAAYQAEDVIESSMFHQMLCTPQGMRFTLVTPYLQKVTQRLDSAKEQVVKLVEGKAMLTRTGASSSHDLTPDEHQTTQRLESLKHVEVEVEVKEMSAISSWSAGSPSSSLNKYLVGIDEDLLQLNK</sequence>